<name>A0ABX2DCB7_9SPHI</name>
<protein>
    <submittedName>
        <fullName evidence="1">YceI family protein</fullName>
    </submittedName>
</protein>
<dbReference type="Gene3D" id="2.40.128.110">
    <property type="entry name" value="Lipid/polyisoprenoid-binding, YceI-like"/>
    <property type="match status" value="1"/>
</dbReference>
<reference evidence="1 2" key="1">
    <citation type="submission" date="2020-05" db="EMBL/GenBank/DDBJ databases">
        <title>Description of Pedobacter foliorum sp. nov.</title>
        <authorList>
            <person name="Qi S."/>
            <person name="Carlier A."/>
            <person name="Cnockaert M."/>
            <person name="Vandamme P."/>
        </authorList>
    </citation>
    <scope>NUCLEOTIDE SEQUENCE [LARGE SCALE GENOMIC DNA]</scope>
    <source>
        <strain evidence="1 2">LMG 31300</strain>
    </source>
</reference>
<evidence type="ECO:0000313" key="1">
    <source>
        <dbReference type="EMBL" id="NQX31590.1"/>
    </source>
</evidence>
<dbReference type="EMBL" id="JABMKV010000002">
    <property type="protein sequence ID" value="NQX31590.1"/>
    <property type="molecule type" value="Genomic_DNA"/>
</dbReference>
<dbReference type="RefSeq" id="WP_173270893.1">
    <property type="nucleotide sequence ID" value="NZ_JABMKV010000002.1"/>
</dbReference>
<gene>
    <name evidence="1" type="ORF">HQN85_07630</name>
</gene>
<dbReference type="Proteomes" id="UP000762110">
    <property type="component" value="Unassembled WGS sequence"/>
</dbReference>
<organism evidence="1 2">
    <name type="scientific">Pedobacter boryungensis</name>
    <dbReference type="NCBI Taxonomy" id="869962"/>
    <lineage>
        <taxon>Bacteria</taxon>
        <taxon>Pseudomonadati</taxon>
        <taxon>Bacteroidota</taxon>
        <taxon>Sphingobacteriia</taxon>
        <taxon>Sphingobacteriales</taxon>
        <taxon>Sphingobacteriaceae</taxon>
        <taxon>Pedobacter</taxon>
    </lineage>
</organism>
<sequence>MMIIKAFLLLLALTVPNFNKPIKNESKWVIAENSTLRVNGSTNINRFSCAILNYPKTDTVTINTEVGKQIALQGRVSLNLKSFDCNNIIMTKQLRKTLKEEQYPFLHVNFLSLKGIPITEQTDNGVKGIVEIELAGIKRRFLIFYQIKTTSNGMTLSGCQAITFSDFKLVPPQKMGKLIQAKDQLKVDFELNLQQAK</sequence>
<dbReference type="InterPro" id="IPR036761">
    <property type="entry name" value="TTHA0802/YceI-like_sf"/>
</dbReference>
<evidence type="ECO:0000313" key="2">
    <source>
        <dbReference type="Proteomes" id="UP000762110"/>
    </source>
</evidence>
<keyword evidence="2" id="KW-1185">Reference proteome</keyword>
<comment type="caution">
    <text evidence="1">The sequence shown here is derived from an EMBL/GenBank/DDBJ whole genome shotgun (WGS) entry which is preliminary data.</text>
</comment>
<dbReference type="SUPFAM" id="SSF101874">
    <property type="entry name" value="YceI-like"/>
    <property type="match status" value="1"/>
</dbReference>
<accession>A0ABX2DCB7</accession>
<proteinExistence type="predicted"/>